<reference evidence="6" key="1">
    <citation type="submission" date="2020-11" db="EMBL/GenBank/DDBJ databases">
        <authorList>
            <person name="Koelle M."/>
            <person name="Horta M.A.C."/>
            <person name="Nowrousian M."/>
            <person name="Ohm R.A."/>
            <person name="Benz P."/>
            <person name="Pilgard A."/>
        </authorList>
    </citation>
    <scope>NUCLEOTIDE SEQUENCE</scope>
    <source>
        <strain evidence="6">FPRL280</strain>
    </source>
</reference>
<gene>
    <name evidence="6" type="ORF">IEO21_04017</name>
</gene>
<dbReference type="SUPFAM" id="SSF55961">
    <property type="entry name" value="Bet v1-like"/>
    <property type="match status" value="1"/>
</dbReference>
<evidence type="ECO:0000259" key="5">
    <source>
        <dbReference type="Pfam" id="PF03364"/>
    </source>
</evidence>
<accession>A0A8H7U3C2</accession>
<dbReference type="GO" id="GO:0048039">
    <property type="term" value="F:ubiquinone binding"/>
    <property type="evidence" value="ECO:0007669"/>
    <property type="project" value="InterPro"/>
</dbReference>
<evidence type="ECO:0000256" key="2">
    <source>
        <dbReference type="ARBA" id="ARBA00011814"/>
    </source>
</evidence>
<dbReference type="PANTHER" id="PTHR12901">
    <property type="entry name" value="SPERM PROTEIN HOMOLOG"/>
    <property type="match status" value="1"/>
</dbReference>
<dbReference type="EMBL" id="JADOXO010000056">
    <property type="protein sequence ID" value="KAF9816489.1"/>
    <property type="molecule type" value="Genomic_DNA"/>
</dbReference>
<feature type="domain" description="Coenzyme Q-binding protein COQ10 START" evidence="5">
    <location>
        <begin position="53"/>
        <end position="215"/>
    </location>
</feature>
<name>A0A8H7U3C2_9APHY</name>
<dbReference type="GO" id="GO:0005739">
    <property type="term" value="C:mitochondrion"/>
    <property type="evidence" value="ECO:0007669"/>
    <property type="project" value="TreeGrafter"/>
</dbReference>
<dbReference type="InterPro" id="IPR005031">
    <property type="entry name" value="COQ10_START"/>
</dbReference>
<comment type="similarity">
    <text evidence="1">Belongs to the COQ10 family.</text>
</comment>
<dbReference type="Gene3D" id="3.30.530.20">
    <property type="match status" value="1"/>
</dbReference>
<dbReference type="CDD" id="cd07813">
    <property type="entry name" value="COQ10p_like"/>
    <property type="match status" value="1"/>
</dbReference>
<evidence type="ECO:0000256" key="1">
    <source>
        <dbReference type="ARBA" id="ARBA00006885"/>
    </source>
</evidence>
<proteinExistence type="inferred from homology"/>
<evidence type="ECO:0000313" key="7">
    <source>
        <dbReference type="Proteomes" id="UP000639403"/>
    </source>
</evidence>
<dbReference type="InterPro" id="IPR023393">
    <property type="entry name" value="START-like_dom_sf"/>
</dbReference>
<evidence type="ECO:0000256" key="3">
    <source>
        <dbReference type="ARBA" id="ARBA00024947"/>
    </source>
</evidence>
<dbReference type="Pfam" id="PF03364">
    <property type="entry name" value="Polyketide_cyc"/>
    <property type="match status" value="1"/>
</dbReference>
<comment type="function">
    <text evidence="3">Required for the function of coenzyme Q in the respiratory chain. May serve as a chaperone or may be involved in the transport of Q6 from its site of synthesis to the catalytic sites of the respiratory complexes.</text>
</comment>
<dbReference type="InterPro" id="IPR044996">
    <property type="entry name" value="COQ10-like"/>
</dbReference>
<feature type="region of interest" description="Disordered" evidence="4">
    <location>
        <begin position="143"/>
        <end position="174"/>
    </location>
</feature>
<comment type="subunit">
    <text evidence="2">Interacts with coenzyme Q.</text>
</comment>
<reference evidence="6" key="2">
    <citation type="journal article" name="Front. Microbiol.">
        <title>Degradative Capacity of Two Strains of Rhodonia placenta: From Phenotype to Genotype.</title>
        <authorList>
            <person name="Kolle M."/>
            <person name="Horta M.A.C."/>
            <person name="Nowrousian M."/>
            <person name="Ohm R.A."/>
            <person name="Benz J.P."/>
            <person name="Pilgard A."/>
        </authorList>
    </citation>
    <scope>NUCLEOTIDE SEQUENCE</scope>
    <source>
        <strain evidence="6">FPRL280</strain>
    </source>
</reference>
<dbReference type="Proteomes" id="UP000639403">
    <property type="component" value="Unassembled WGS sequence"/>
</dbReference>
<dbReference type="GO" id="GO:0045333">
    <property type="term" value="P:cellular respiration"/>
    <property type="evidence" value="ECO:0007669"/>
    <property type="project" value="InterPro"/>
</dbReference>
<comment type="caution">
    <text evidence="6">The sequence shown here is derived from an EMBL/GenBank/DDBJ whole genome shotgun (WGS) entry which is preliminary data.</text>
</comment>
<dbReference type="AlphaFoldDB" id="A0A8H7U3C2"/>
<evidence type="ECO:0000313" key="6">
    <source>
        <dbReference type="EMBL" id="KAF9816489.1"/>
    </source>
</evidence>
<feature type="compositionally biased region" description="Low complexity" evidence="4">
    <location>
        <begin position="163"/>
        <end position="173"/>
    </location>
</feature>
<dbReference type="PANTHER" id="PTHR12901:SF10">
    <property type="entry name" value="COENZYME Q-BINDING PROTEIN COQ10, MITOCHONDRIAL"/>
    <property type="match status" value="1"/>
</dbReference>
<sequence length="227" mass="24835">MIPLAHLRVVPRCVSSRRSIFTLPDLSSLSPFSGSDGKGPQEIQTYHERNIFPYKPSQLHSLVSDIESYPRFLPFCTGARILSRTPASVNETETFQAEMTVGFLTFKESYVSDVKSRPNEYVEVVASSSTPLFKTLNTTWRFQPASPQSPHPSWGSSLPDPPSAASSAASPAAQRDAGPTLVTLDLAFSFANPVHAVVSATFFGQVSKMMVKAFEERCLDIYGPGNK</sequence>
<evidence type="ECO:0000256" key="4">
    <source>
        <dbReference type="SAM" id="MobiDB-lite"/>
    </source>
</evidence>
<organism evidence="6 7">
    <name type="scientific">Rhodonia placenta</name>
    <dbReference type="NCBI Taxonomy" id="104341"/>
    <lineage>
        <taxon>Eukaryota</taxon>
        <taxon>Fungi</taxon>
        <taxon>Dikarya</taxon>
        <taxon>Basidiomycota</taxon>
        <taxon>Agaricomycotina</taxon>
        <taxon>Agaricomycetes</taxon>
        <taxon>Polyporales</taxon>
        <taxon>Adustoporiaceae</taxon>
        <taxon>Rhodonia</taxon>
    </lineage>
</organism>
<protein>
    <recommendedName>
        <fullName evidence="5">Coenzyme Q-binding protein COQ10 START domain-containing protein</fullName>
    </recommendedName>
</protein>